<evidence type="ECO:0000259" key="6">
    <source>
        <dbReference type="PROSITE" id="PS50102"/>
    </source>
</evidence>
<dbReference type="SMART" id="SM00517">
    <property type="entry name" value="PolyA"/>
    <property type="match status" value="1"/>
</dbReference>
<feature type="domain" description="RRM" evidence="6">
    <location>
        <begin position="98"/>
        <end position="186"/>
    </location>
</feature>
<dbReference type="PANTHER" id="PTHR24012">
    <property type="entry name" value="RNA BINDING PROTEIN"/>
    <property type="match status" value="1"/>
</dbReference>
<dbReference type="InterPro" id="IPR035979">
    <property type="entry name" value="RBD_domain_sf"/>
</dbReference>
<dbReference type="InterPro" id="IPR000504">
    <property type="entry name" value="RRM_dom"/>
</dbReference>
<dbReference type="Proteomes" id="UP000039865">
    <property type="component" value="Unassembled WGS sequence"/>
</dbReference>
<dbReference type="InterPro" id="IPR036053">
    <property type="entry name" value="PABP-dom"/>
</dbReference>
<protein>
    <submittedName>
        <fullName evidence="8">Polyadenylate-binding protein</fullName>
    </submittedName>
</protein>
<gene>
    <name evidence="8" type="primary">Contig5468.g5841</name>
    <name evidence="8" type="ORF">STYLEM_14818</name>
</gene>
<feature type="domain" description="PABC" evidence="7">
    <location>
        <begin position="518"/>
        <end position="596"/>
    </location>
</feature>
<dbReference type="OrthoDB" id="302716at2759"/>
<keyword evidence="2" id="KW-0677">Repeat</keyword>
<evidence type="ECO:0000256" key="2">
    <source>
        <dbReference type="ARBA" id="ARBA00022737"/>
    </source>
</evidence>
<dbReference type="GO" id="GO:0003723">
    <property type="term" value="F:RNA binding"/>
    <property type="evidence" value="ECO:0007669"/>
    <property type="project" value="UniProtKB-UniRule"/>
</dbReference>
<dbReference type="InterPro" id="IPR002004">
    <property type="entry name" value="PABP_HYD_C"/>
</dbReference>
<dbReference type="SUPFAM" id="SSF54928">
    <property type="entry name" value="RNA-binding domain, RBD"/>
    <property type="match status" value="2"/>
</dbReference>
<dbReference type="OMA" id="APFGQRM"/>
<feature type="domain" description="RRM" evidence="6">
    <location>
        <begin position="295"/>
        <end position="370"/>
    </location>
</feature>
<dbReference type="PROSITE" id="PS50102">
    <property type="entry name" value="RRM"/>
    <property type="match status" value="3"/>
</dbReference>
<proteinExistence type="inferred from homology"/>
<evidence type="ECO:0000313" key="8">
    <source>
        <dbReference type="EMBL" id="CDW85732.1"/>
    </source>
</evidence>
<dbReference type="Gene3D" id="3.30.70.330">
    <property type="match status" value="3"/>
</dbReference>
<feature type="domain" description="RRM" evidence="6">
    <location>
        <begin position="184"/>
        <end position="273"/>
    </location>
</feature>
<dbReference type="Gene3D" id="1.10.1900.10">
    <property type="entry name" value="c-terminal domain of poly(a) binding protein"/>
    <property type="match status" value="1"/>
</dbReference>
<accession>A0A078AWU9</accession>
<dbReference type="InParanoid" id="A0A078AWU9"/>
<keyword evidence="3 4" id="KW-0694">RNA-binding</keyword>
<evidence type="ECO:0000256" key="4">
    <source>
        <dbReference type="PROSITE-ProRule" id="PRU00176"/>
    </source>
</evidence>
<dbReference type="CDD" id="cd00590">
    <property type="entry name" value="RRM_SF"/>
    <property type="match status" value="1"/>
</dbReference>
<keyword evidence="9" id="KW-1185">Reference proteome</keyword>
<dbReference type="Pfam" id="PF00076">
    <property type="entry name" value="RRM_1"/>
    <property type="match status" value="3"/>
</dbReference>
<evidence type="ECO:0000259" key="7">
    <source>
        <dbReference type="PROSITE" id="PS51309"/>
    </source>
</evidence>
<sequence length="596" mass="68301">MQDKTLLYLYDLPKEITTSTLIANKIKELTKLDINEPPQIRRDPNKPFYTAIVKINEMDKFKEVCQALKYFDINGKPCRALPYTKELQAANRANTNKSNVFIKGIDKATNSQVLEQKFLEALGNGAVHTAKVSINEDYSSRGYGFVLFRTPELAAEALNLGEGMGIEISPYQPKDRRDVRKGFNNIYVKNFPETWDQATLQDLFGKYGTIKSLVTMKAQVPGQPEGTLAPFAFICYEDPVNKEYGIQCAQRAVQELNDVEFDGHKIYVKEALKKTDREQEKKREQLRFKNSKKRCNLYVKNFPPTTTETELRELFGKYGDIESIKMLPKEGESLYAFVCFKSPDSAALAKQQLNLQTFNNKLLYINNYELKEVRKIQQEDARDKADFQSYKKQSPAALSLDILNKPEIYQLIQYLMINLRSQQQNMRQGGQGNRQNNMGGRGPRQYNNNPQNQMQQRPPVGGAPMQQQMPGMAPPQMRQQPPMMPPQQMPPQFQNQPPMMTPQMQQIGVPQHIVQYQTEAFRILPGVIPQNPNYKSAVGEFIYDYVEKLSSESHAPKITGMLIDLPLPEIHSYLRDYNSLAQKVKEAHTLLQSQNQ</sequence>
<organism evidence="8 9">
    <name type="scientific">Stylonychia lemnae</name>
    <name type="common">Ciliate</name>
    <dbReference type="NCBI Taxonomy" id="5949"/>
    <lineage>
        <taxon>Eukaryota</taxon>
        <taxon>Sar</taxon>
        <taxon>Alveolata</taxon>
        <taxon>Ciliophora</taxon>
        <taxon>Intramacronucleata</taxon>
        <taxon>Spirotrichea</taxon>
        <taxon>Stichotrichia</taxon>
        <taxon>Sporadotrichida</taxon>
        <taxon>Oxytrichidae</taxon>
        <taxon>Stylonychinae</taxon>
        <taxon>Stylonychia</taxon>
    </lineage>
</organism>
<dbReference type="PROSITE" id="PS51309">
    <property type="entry name" value="PABC"/>
    <property type="match status" value="1"/>
</dbReference>
<evidence type="ECO:0000256" key="3">
    <source>
        <dbReference type="ARBA" id="ARBA00022884"/>
    </source>
</evidence>
<feature type="compositionally biased region" description="Low complexity" evidence="5">
    <location>
        <begin position="425"/>
        <end position="481"/>
    </location>
</feature>
<evidence type="ECO:0000256" key="5">
    <source>
        <dbReference type="SAM" id="MobiDB-lite"/>
    </source>
</evidence>
<dbReference type="Pfam" id="PF00658">
    <property type="entry name" value="MLLE"/>
    <property type="match status" value="1"/>
</dbReference>
<dbReference type="EMBL" id="CCKQ01014002">
    <property type="protein sequence ID" value="CDW85732.1"/>
    <property type="molecule type" value="Genomic_DNA"/>
</dbReference>
<dbReference type="AlphaFoldDB" id="A0A078AWU9"/>
<dbReference type="InterPro" id="IPR012677">
    <property type="entry name" value="Nucleotide-bd_a/b_plait_sf"/>
</dbReference>
<dbReference type="SMART" id="SM00360">
    <property type="entry name" value="RRM"/>
    <property type="match status" value="3"/>
</dbReference>
<evidence type="ECO:0000256" key="1">
    <source>
        <dbReference type="ARBA" id="ARBA00008557"/>
    </source>
</evidence>
<comment type="similarity">
    <text evidence="1">Belongs to the polyadenylate-binding protein type-1 family.</text>
</comment>
<dbReference type="SUPFAM" id="SSF63570">
    <property type="entry name" value="PABC (PABP) domain"/>
    <property type="match status" value="1"/>
</dbReference>
<feature type="region of interest" description="Disordered" evidence="5">
    <location>
        <begin position="425"/>
        <end position="488"/>
    </location>
</feature>
<evidence type="ECO:0000313" key="9">
    <source>
        <dbReference type="Proteomes" id="UP000039865"/>
    </source>
</evidence>
<name>A0A078AWU9_STYLE</name>
<reference evidence="8 9" key="1">
    <citation type="submission" date="2014-06" db="EMBL/GenBank/DDBJ databases">
        <authorList>
            <person name="Swart Estienne"/>
        </authorList>
    </citation>
    <scope>NUCLEOTIDE SEQUENCE [LARGE SCALE GENOMIC DNA]</scope>
    <source>
        <strain evidence="8 9">130c</strain>
    </source>
</reference>